<dbReference type="KEGG" id="more:E1B28_006094"/>
<organism evidence="1 2">
    <name type="scientific">Marasmius oreades</name>
    <name type="common">fairy-ring Marasmius</name>
    <dbReference type="NCBI Taxonomy" id="181124"/>
    <lineage>
        <taxon>Eukaryota</taxon>
        <taxon>Fungi</taxon>
        <taxon>Dikarya</taxon>
        <taxon>Basidiomycota</taxon>
        <taxon>Agaricomycotina</taxon>
        <taxon>Agaricomycetes</taxon>
        <taxon>Agaricomycetidae</taxon>
        <taxon>Agaricales</taxon>
        <taxon>Marasmiineae</taxon>
        <taxon>Marasmiaceae</taxon>
        <taxon>Marasmius</taxon>
    </lineage>
</organism>
<protein>
    <submittedName>
        <fullName evidence="1">Uncharacterized protein</fullName>
    </submittedName>
</protein>
<proteinExistence type="predicted"/>
<evidence type="ECO:0000313" key="1">
    <source>
        <dbReference type="EMBL" id="KAG7095329.1"/>
    </source>
</evidence>
<dbReference type="OrthoDB" id="48988at2759"/>
<dbReference type="AlphaFoldDB" id="A0A9P7UWB4"/>
<accession>A0A9P7UWB4</accession>
<evidence type="ECO:0000313" key="2">
    <source>
        <dbReference type="Proteomes" id="UP001049176"/>
    </source>
</evidence>
<name>A0A9P7UWB4_9AGAR</name>
<reference evidence="1" key="1">
    <citation type="journal article" date="2021" name="Genome Biol. Evol.">
        <title>The assembled and annotated genome of the fairy-ring fungus Marasmius oreades.</title>
        <authorList>
            <person name="Hiltunen M."/>
            <person name="Ament-Velasquez S.L."/>
            <person name="Johannesson H."/>
        </authorList>
    </citation>
    <scope>NUCLEOTIDE SEQUENCE</scope>
    <source>
        <strain evidence="1">03SP1</strain>
    </source>
</reference>
<sequence>MKRAPRPHAEDNHLLWGRKNNSSRLEQNLEALDITLVPEQIPFLESETCFDVGFPVSMIVSCEGTGIRLGLYENTRSPGAVTWFAELS</sequence>
<keyword evidence="2" id="KW-1185">Reference proteome</keyword>
<dbReference type="GeneID" id="66075170"/>
<dbReference type="EMBL" id="CM032183">
    <property type="protein sequence ID" value="KAG7095329.1"/>
    <property type="molecule type" value="Genomic_DNA"/>
</dbReference>
<gene>
    <name evidence="1" type="ORF">E1B28_006094</name>
</gene>
<dbReference type="Proteomes" id="UP001049176">
    <property type="component" value="Chromosome 3"/>
</dbReference>
<comment type="caution">
    <text evidence="1">The sequence shown here is derived from an EMBL/GenBank/DDBJ whole genome shotgun (WGS) entry which is preliminary data.</text>
</comment>
<dbReference type="RefSeq" id="XP_043011799.1">
    <property type="nucleotide sequence ID" value="XM_043150709.1"/>
</dbReference>